<dbReference type="EMBL" id="DUZY01000001">
    <property type="protein sequence ID" value="DAD24210.1"/>
    <property type="molecule type" value="Genomic_DNA"/>
</dbReference>
<evidence type="ECO:0000313" key="3">
    <source>
        <dbReference type="Proteomes" id="UP000607653"/>
    </source>
</evidence>
<proteinExistence type="predicted"/>
<comment type="caution">
    <text evidence="2">The sequence shown here is derived from an EMBL/GenBank/DDBJ whole genome shotgun (WGS) entry which is preliminary data.</text>
</comment>
<name>A0A822XV29_NELNU</name>
<organism evidence="2 3">
    <name type="scientific">Nelumbo nucifera</name>
    <name type="common">Sacred lotus</name>
    <dbReference type="NCBI Taxonomy" id="4432"/>
    <lineage>
        <taxon>Eukaryota</taxon>
        <taxon>Viridiplantae</taxon>
        <taxon>Streptophyta</taxon>
        <taxon>Embryophyta</taxon>
        <taxon>Tracheophyta</taxon>
        <taxon>Spermatophyta</taxon>
        <taxon>Magnoliopsida</taxon>
        <taxon>Proteales</taxon>
        <taxon>Nelumbonaceae</taxon>
        <taxon>Nelumbo</taxon>
    </lineage>
</organism>
<keyword evidence="1" id="KW-0812">Transmembrane</keyword>
<dbReference type="PROSITE" id="PS51257">
    <property type="entry name" value="PROKAR_LIPOPROTEIN"/>
    <property type="match status" value="1"/>
</dbReference>
<keyword evidence="1" id="KW-0472">Membrane</keyword>
<evidence type="ECO:0000256" key="1">
    <source>
        <dbReference type="SAM" id="Phobius"/>
    </source>
</evidence>
<evidence type="ECO:0000313" key="2">
    <source>
        <dbReference type="EMBL" id="DAD24210.1"/>
    </source>
</evidence>
<gene>
    <name evidence="2" type="ORF">HUJ06_025673</name>
</gene>
<dbReference type="AlphaFoldDB" id="A0A822XV29"/>
<sequence>MSDTKLLHLLHLLQTCSYLQSLFLAFLSGCGCGCKKTTLIFFYMAHWTMRPSRLMARCLSCTAESQYQEQRLPFWDLLLEIIRGRNAIDVNYNLPSVVD</sequence>
<accession>A0A822XV29</accession>
<reference evidence="2 3" key="1">
    <citation type="journal article" date="2020" name="Mol. Biol. Evol.">
        <title>Distinct Expression and Methylation Patterns for Genes with Different Fates following a Single Whole-Genome Duplication in Flowering Plants.</title>
        <authorList>
            <person name="Shi T."/>
            <person name="Rahmani R.S."/>
            <person name="Gugger P.F."/>
            <person name="Wang M."/>
            <person name="Li H."/>
            <person name="Zhang Y."/>
            <person name="Li Z."/>
            <person name="Wang Q."/>
            <person name="Van de Peer Y."/>
            <person name="Marchal K."/>
            <person name="Chen J."/>
        </authorList>
    </citation>
    <scope>NUCLEOTIDE SEQUENCE [LARGE SCALE GENOMIC DNA]</scope>
    <source>
        <tissue evidence="2">Leaf</tissue>
    </source>
</reference>
<dbReference type="Proteomes" id="UP000607653">
    <property type="component" value="Unassembled WGS sequence"/>
</dbReference>
<protein>
    <submittedName>
        <fullName evidence="2">Uncharacterized protein</fullName>
    </submittedName>
</protein>
<keyword evidence="1" id="KW-1133">Transmembrane helix</keyword>
<keyword evidence="3" id="KW-1185">Reference proteome</keyword>
<feature type="transmembrane region" description="Helical" evidence="1">
    <location>
        <begin position="20"/>
        <end position="45"/>
    </location>
</feature>